<dbReference type="Proteomes" id="UP000002258">
    <property type="component" value="Chromosome 2"/>
</dbReference>
<dbReference type="EMBL" id="CP000496">
    <property type="protein sequence ID" value="ABN64632.2"/>
    <property type="molecule type" value="Genomic_DNA"/>
</dbReference>
<dbReference type="InParanoid" id="A3LQ77"/>
<evidence type="ECO:0000256" key="1">
    <source>
        <dbReference type="SAM" id="MobiDB-lite"/>
    </source>
</evidence>
<dbReference type="AlphaFoldDB" id="A3LQ77"/>
<dbReference type="GeneID" id="4836665"/>
<protein>
    <submittedName>
        <fullName evidence="2">Uncharacterized protein</fullName>
    </submittedName>
</protein>
<organism evidence="2 3">
    <name type="scientific">Scheffersomyces stipitis (strain ATCC 58785 / CBS 6054 / NBRC 10063 / NRRL Y-11545)</name>
    <name type="common">Yeast</name>
    <name type="synonym">Pichia stipitis</name>
    <dbReference type="NCBI Taxonomy" id="322104"/>
    <lineage>
        <taxon>Eukaryota</taxon>
        <taxon>Fungi</taxon>
        <taxon>Dikarya</taxon>
        <taxon>Ascomycota</taxon>
        <taxon>Saccharomycotina</taxon>
        <taxon>Pichiomycetes</taxon>
        <taxon>Debaryomycetaceae</taxon>
        <taxon>Scheffersomyces</taxon>
    </lineage>
</organism>
<evidence type="ECO:0000313" key="2">
    <source>
        <dbReference type="EMBL" id="ABN64632.2"/>
    </source>
</evidence>
<keyword evidence="3" id="KW-1185">Reference proteome</keyword>
<proteinExistence type="predicted"/>
<gene>
    <name evidence="2" type="ORF">PICST_30214</name>
</gene>
<feature type="compositionally biased region" description="Polar residues" evidence="1">
    <location>
        <begin position="86"/>
        <end position="114"/>
    </location>
</feature>
<accession>A3LQ77</accession>
<feature type="region of interest" description="Disordered" evidence="1">
    <location>
        <begin position="58"/>
        <end position="129"/>
    </location>
</feature>
<dbReference type="KEGG" id="pic:PICST_30214"/>
<evidence type="ECO:0000313" key="3">
    <source>
        <dbReference type="Proteomes" id="UP000002258"/>
    </source>
</evidence>
<name>A3LQ77_PICST</name>
<sequence>MADPPLGLGPRKSPSNPRGEQSRLSTRELSNRAAGDAGSTPIMTKSLIEAFDNENFSSSENVARDAESDDTDIDPTLDSVADKQVYGSQNAESSQQEWSQNLSDEENSSSTPTYAQMAAQFSKRTSSQPISKKSFALEFQRLEQFPEFLKLQFHSLRMEQTVGDTISCRIPDYSCDL</sequence>
<feature type="region of interest" description="Disordered" evidence="1">
    <location>
        <begin position="1"/>
        <end position="44"/>
    </location>
</feature>
<feature type="compositionally biased region" description="Polar residues" evidence="1">
    <location>
        <begin position="13"/>
        <end position="24"/>
    </location>
</feature>
<dbReference type="HOGENOM" id="CLU_1518443_0_0_1"/>
<reference evidence="2 3" key="1">
    <citation type="journal article" date="2007" name="Nat. Biotechnol.">
        <title>Genome sequence of the lignocellulose-bioconverting and xylose-fermenting yeast Pichia stipitis.</title>
        <authorList>
            <person name="Jeffries T.W."/>
            <person name="Grigoriev I.V."/>
            <person name="Grimwood J."/>
            <person name="Laplaza J.M."/>
            <person name="Aerts A."/>
            <person name="Salamov A."/>
            <person name="Schmutz J."/>
            <person name="Lindquist E."/>
            <person name="Dehal P."/>
            <person name="Shapiro H."/>
            <person name="Jin Y.S."/>
            <person name="Passoth V."/>
            <person name="Richardson P.M."/>
        </authorList>
    </citation>
    <scope>NUCLEOTIDE SEQUENCE [LARGE SCALE GENOMIC DNA]</scope>
    <source>
        <strain evidence="3">ATCC 58785 / CBS 6054 / NBRC 10063 / NRRL Y-11545</strain>
    </source>
</reference>
<dbReference type="RefSeq" id="XP_001382661.2">
    <property type="nucleotide sequence ID" value="XM_001382624.1"/>
</dbReference>